<protein>
    <submittedName>
        <fullName evidence="1">Glycoside hydrolase</fullName>
    </submittedName>
</protein>
<reference evidence="1" key="1">
    <citation type="journal article" date="2020" name="Stud. Mycol.">
        <title>101 Dothideomycetes genomes: a test case for predicting lifestyles and emergence of pathogens.</title>
        <authorList>
            <person name="Haridas S."/>
            <person name="Albert R."/>
            <person name="Binder M."/>
            <person name="Bloem J."/>
            <person name="Labutti K."/>
            <person name="Salamov A."/>
            <person name="Andreopoulos B."/>
            <person name="Baker S."/>
            <person name="Barry K."/>
            <person name="Bills G."/>
            <person name="Bluhm B."/>
            <person name="Cannon C."/>
            <person name="Castanera R."/>
            <person name="Culley D."/>
            <person name="Daum C."/>
            <person name="Ezra D."/>
            <person name="Gonzalez J."/>
            <person name="Henrissat B."/>
            <person name="Kuo A."/>
            <person name="Liang C."/>
            <person name="Lipzen A."/>
            <person name="Lutzoni F."/>
            <person name="Magnuson J."/>
            <person name="Mondo S."/>
            <person name="Nolan M."/>
            <person name="Ohm R."/>
            <person name="Pangilinan J."/>
            <person name="Park H.-J."/>
            <person name="Ramirez L."/>
            <person name="Alfaro M."/>
            <person name="Sun H."/>
            <person name="Tritt A."/>
            <person name="Yoshinaga Y."/>
            <person name="Zwiers L.-H."/>
            <person name="Turgeon B."/>
            <person name="Goodwin S."/>
            <person name="Spatafora J."/>
            <person name="Crous P."/>
            <person name="Grigoriev I."/>
        </authorList>
    </citation>
    <scope>NUCLEOTIDE SEQUENCE</scope>
    <source>
        <strain evidence="1">ATCC 200398</strain>
    </source>
</reference>
<evidence type="ECO:0000313" key="1">
    <source>
        <dbReference type="EMBL" id="KAF2469331.1"/>
    </source>
</evidence>
<dbReference type="EMBL" id="MU003512">
    <property type="protein sequence ID" value="KAF2469331.1"/>
    <property type="molecule type" value="Genomic_DNA"/>
</dbReference>
<organism evidence="1 2">
    <name type="scientific">Lindgomyces ingoldianus</name>
    <dbReference type="NCBI Taxonomy" id="673940"/>
    <lineage>
        <taxon>Eukaryota</taxon>
        <taxon>Fungi</taxon>
        <taxon>Dikarya</taxon>
        <taxon>Ascomycota</taxon>
        <taxon>Pezizomycotina</taxon>
        <taxon>Dothideomycetes</taxon>
        <taxon>Pleosporomycetidae</taxon>
        <taxon>Pleosporales</taxon>
        <taxon>Lindgomycetaceae</taxon>
        <taxon>Lindgomyces</taxon>
    </lineage>
</organism>
<feature type="non-terminal residue" evidence="1">
    <location>
        <position position="428"/>
    </location>
</feature>
<sequence length="428" mass="46376">MRFPSLALVAPLFLTAPASARFVMYADEWHPTRPTAPVDRAGVDHVVLAFAMANATWSFQPKVPISTIRSEFPNAKVMIAIGGWGDTVGFSQAVVSETAMTTFANNVQTMLQNTGADGIDIDWEYPGGNGMDYKQHPNPEKVGEITAFPKLLTAVRSAIGKEKLLSIAVPGKEIDMIAYTKENAPQIWAPVNYINVMSYDLLNRRDTKTGHHTSVEGARQVIENYLALGAPADKLNLGFAYYAKYFTTAGDCTNQPLGCALVSAENPTTGEDALTSGAWTFEKAHMEPVDVSKLTVSIDGTCGPEKMTKCATGCCSQYGNCGFSPQHCSGACQHAFGTGCTDSDVAGSWQRAMKNGVCDEVAGGQYYFDANENLFWTWDTPALIARKFEDIVKMYGIGGVVAWSLGEDAYDWSHVRQMGKELKNAGYG</sequence>
<name>A0ACB6QQY9_9PLEO</name>
<evidence type="ECO:0000313" key="2">
    <source>
        <dbReference type="Proteomes" id="UP000799755"/>
    </source>
</evidence>
<keyword evidence="2" id="KW-1185">Reference proteome</keyword>
<accession>A0ACB6QQY9</accession>
<gene>
    <name evidence="1" type="ORF">BDR25DRAFT_191188</name>
</gene>
<proteinExistence type="predicted"/>
<dbReference type="Proteomes" id="UP000799755">
    <property type="component" value="Unassembled WGS sequence"/>
</dbReference>
<keyword evidence="1" id="KW-0378">Hydrolase</keyword>
<comment type="caution">
    <text evidence="1">The sequence shown here is derived from an EMBL/GenBank/DDBJ whole genome shotgun (WGS) entry which is preliminary data.</text>
</comment>